<evidence type="ECO:0000313" key="2">
    <source>
        <dbReference type="Proteomes" id="UP000036202"/>
    </source>
</evidence>
<gene>
    <name evidence="1" type="ORF">BEH_07330</name>
</gene>
<dbReference type="PATRIC" id="fig|135735.6.peg.1480"/>
<dbReference type="Proteomes" id="UP000036202">
    <property type="component" value="Chromosome"/>
</dbReference>
<accession>A0A0H4KUF2</accession>
<dbReference type="KEGG" id="beo:BEH_07330"/>
<organism evidence="1 2">
    <name type="scientific">Priestia filamentosa</name>
    <dbReference type="NCBI Taxonomy" id="1402861"/>
    <lineage>
        <taxon>Bacteria</taxon>
        <taxon>Bacillati</taxon>
        <taxon>Bacillota</taxon>
        <taxon>Bacilli</taxon>
        <taxon>Bacillales</taxon>
        <taxon>Bacillaceae</taxon>
        <taxon>Priestia</taxon>
    </lineage>
</organism>
<proteinExistence type="predicted"/>
<reference evidence="1 2" key="1">
    <citation type="journal article" date="2015" name="PLoS ONE">
        <title>Genome Sequence of Bacillus endophyticus and Analysis of Its Companion Mechanism in the Ketogulonigenium vulgare-Bacillus Strain Consortium.</title>
        <authorList>
            <person name="Jia N."/>
            <person name="Du J."/>
            <person name="Ding M.Z."/>
            <person name="Gao F."/>
            <person name="Yuan Y.J."/>
        </authorList>
    </citation>
    <scope>NUCLEOTIDE SEQUENCE [LARGE SCALE GENOMIC DNA]</scope>
    <source>
        <strain evidence="1 2">Hbe603</strain>
    </source>
</reference>
<sequence length="94" mass="10902">MNNYFKTTVKKLTYEDVQIIGKLYELQADSTLSAIRRQQIADELDLSKHKLSLSIYRLIGMSLIEFANGTQNTHLYVTDFGMKVIEDTLQREEI</sequence>
<protein>
    <recommendedName>
        <fullName evidence="3">MarR family transcriptional regulator</fullName>
    </recommendedName>
</protein>
<evidence type="ECO:0000313" key="1">
    <source>
        <dbReference type="EMBL" id="AKO91928.1"/>
    </source>
</evidence>
<dbReference type="AlphaFoldDB" id="A0A0H4KUF2"/>
<name>A0A0H4KUF2_9BACI</name>
<dbReference type="InterPro" id="IPR036390">
    <property type="entry name" value="WH_DNA-bd_sf"/>
</dbReference>
<evidence type="ECO:0008006" key="3">
    <source>
        <dbReference type="Google" id="ProtNLM"/>
    </source>
</evidence>
<reference evidence="2" key="2">
    <citation type="submission" date="2015-06" db="EMBL/GenBank/DDBJ databases">
        <title>Genome Sequence of Bacillus endophyticus and Analysis of its Companion Mechanism in the Ketogulonigenium vulgare-Bacillus strain Consortium.</title>
        <authorList>
            <person name="Jia N."/>
            <person name="Du J."/>
            <person name="Ding M.-Z."/>
            <person name="Gao F."/>
            <person name="Yuan Y.-J."/>
        </authorList>
    </citation>
    <scope>NUCLEOTIDE SEQUENCE [LARGE SCALE GENOMIC DNA]</scope>
    <source>
        <strain evidence="2">Hbe603</strain>
    </source>
</reference>
<dbReference type="InterPro" id="IPR036388">
    <property type="entry name" value="WH-like_DNA-bd_sf"/>
</dbReference>
<keyword evidence="2" id="KW-1185">Reference proteome</keyword>
<dbReference type="EMBL" id="CP011974">
    <property type="protein sequence ID" value="AKO91928.1"/>
    <property type="molecule type" value="Genomic_DNA"/>
</dbReference>
<dbReference type="Gene3D" id="1.10.10.10">
    <property type="entry name" value="Winged helix-like DNA-binding domain superfamily/Winged helix DNA-binding domain"/>
    <property type="match status" value="1"/>
</dbReference>
<dbReference type="SUPFAM" id="SSF46785">
    <property type="entry name" value="Winged helix' DNA-binding domain"/>
    <property type="match status" value="1"/>
</dbReference>